<evidence type="ECO:0000313" key="1">
    <source>
        <dbReference type="EMBL" id="CEP03175.1"/>
    </source>
</evidence>
<evidence type="ECO:0000313" key="2">
    <source>
        <dbReference type="EMBL" id="SPQ95419.1"/>
    </source>
</evidence>
<accession>A0A0G4J6J4</accession>
<protein>
    <submittedName>
        <fullName evidence="1">Uncharacterized protein</fullName>
    </submittedName>
</protein>
<dbReference type="EMBL" id="OVEO01000004">
    <property type="protein sequence ID" value="SPQ95419.1"/>
    <property type="molecule type" value="Genomic_DNA"/>
</dbReference>
<dbReference type="PANTHER" id="PTHR37332:SF1">
    <property type="entry name" value="ELMO DOMAIN-CONTAINING PROTEIN"/>
    <property type="match status" value="1"/>
</dbReference>
<geneLocation type="mitochondrion" evidence="2"/>
<dbReference type="EMBL" id="CDSF01000144">
    <property type="protein sequence ID" value="CEP03175.1"/>
    <property type="molecule type" value="Genomic_DNA"/>
</dbReference>
<sequence length="279" mass="31609">MASAELTATTSMARPRNAMPRSITRHAAIKTSTSQTLDQIALRRLYTFDQIRNAHEGDASLYLDMVRVDPDQIARQKSTKHLSVDELFVLGLSCSRLLQIKPGADLARAVAHLLEEFDARFVSHRDALPMSLPRPVEGREPLNGAPAQAPNKPGVVKFGKKVVYEYLVQTNIPCELDYTFTVVNLCDVLTLLYTRFRTLGCPEDLFSKIDDRIRDVVIKPIVHRLKQCSYDCVDQEIRKLKFRYKLGRTTTHRSFVVAGTGVEPDGNADDRDFKRIFHH</sequence>
<dbReference type="OrthoDB" id="14339at2759"/>
<dbReference type="Proteomes" id="UP000039324">
    <property type="component" value="Unassembled WGS sequence"/>
</dbReference>
<dbReference type="PANTHER" id="PTHR37332">
    <property type="entry name" value="EXPRESSED PROTEIN"/>
    <property type="match status" value="1"/>
</dbReference>
<name>A0A0G4J6J4_PLABS</name>
<keyword evidence="2" id="KW-0496">Mitochondrion</keyword>
<dbReference type="Proteomes" id="UP000290189">
    <property type="component" value="Unassembled WGS sequence"/>
</dbReference>
<keyword evidence="3" id="KW-1185">Reference proteome</keyword>
<reference evidence="1 3" key="1">
    <citation type="submission" date="2015-02" db="EMBL/GenBank/DDBJ databases">
        <authorList>
            <person name="Chooi Y.-H."/>
        </authorList>
    </citation>
    <scope>NUCLEOTIDE SEQUENCE [LARGE SCALE GENOMIC DNA]</scope>
    <source>
        <strain evidence="1">E3</strain>
    </source>
</reference>
<evidence type="ECO:0000313" key="3">
    <source>
        <dbReference type="Proteomes" id="UP000039324"/>
    </source>
</evidence>
<organism evidence="1 3">
    <name type="scientific">Plasmodiophora brassicae</name>
    <name type="common">Clubroot disease agent</name>
    <dbReference type="NCBI Taxonomy" id="37360"/>
    <lineage>
        <taxon>Eukaryota</taxon>
        <taxon>Sar</taxon>
        <taxon>Rhizaria</taxon>
        <taxon>Endomyxa</taxon>
        <taxon>Phytomyxea</taxon>
        <taxon>Plasmodiophorida</taxon>
        <taxon>Plasmodiophoridae</taxon>
        <taxon>Plasmodiophora</taxon>
    </lineage>
</organism>
<reference evidence="2 4" key="2">
    <citation type="submission" date="2018-03" db="EMBL/GenBank/DDBJ databases">
        <authorList>
            <person name="Fogelqvist J."/>
        </authorList>
    </citation>
    <scope>NUCLEOTIDE SEQUENCE [LARGE SCALE GENOMIC DNA]</scope>
</reference>
<gene>
    <name evidence="1" type="ORF">PBRA_002935</name>
    <name evidence="2" type="ORF">PLBR_LOCUS2634</name>
</gene>
<proteinExistence type="predicted"/>
<dbReference type="AlphaFoldDB" id="A0A0G4J6J4"/>
<evidence type="ECO:0000313" key="4">
    <source>
        <dbReference type="Proteomes" id="UP000290189"/>
    </source>
</evidence>